<keyword evidence="1" id="KW-0805">Transcription regulation</keyword>
<evidence type="ECO:0000256" key="2">
    <source>
        <dbReference type="ARBA" id="ARBA00023125"/>
    </source>
</evidence>
<dbReference type="EMBL" id="JAUSUE010000021">
    <property type="protein sequence ID" value="MDQ0204769.1"/>
    <property type="molecule type" value="Genomic_DNA"/>
</dbReference>
<sequence length="286" mass="33098">MMIHTEPGIIKRDGVYFCSSDSFTQDNLFYILWGAVYSLDSPYRVSRSYMDAFMLQYIVSGELNFVLRGKTFTAKANEAVLLNCREKNLYWADRQAVVKWFHFNGKNTLPLLNYIYERNGGTGLFKKNYTKKIEPYIDSILNEIHKKDSNVFSISHNIYSILCELSAPPAVLESPAEKTIREALSFIQSNYSKSISVNDIAAHVSLSTYYFTRLFSKYMHLSPHTYLLSTRLEAAKKILIYTFEDIETISLRTGFQSSSHFIRAFKKANNITPNNFRKVFYQKSID</sequence>
<dbReference type="InterPro" id="IPR020449">
    <property type="entry name" value="Tscrpt_reg_AraC-type_HTH"/>
</dbReference>
<dbReference type="InterPro" id="IPR037923">
    <property type="entry name" value="HTH-like"/>
</dbReference>
<gene>
    <name evidence="5" type="ORF">J2S01_002502</name>
</gene>
<dbReference type="PRINTS" id="PR00032">
    <property type="entry name" value="HTHARAC"/>
</dbReference>
<dbReference type="InterPro" id="IPR009057">
    <property type="entry name" value="Homeodomain-like_sf"/>
</dbReference>
<dbReference type="Proteomes" id="UP001239167">
    <property type="component" value="Unassembled WGS sequence"/>
</dbReference>
<reference evidence="5 6" key="1">
    <citation type="submission" date="2023-07" db="EMBL/GenBank/DDBJ databases">
        <title>Genomic Encyclopedia of Type Strains, Phase IV (KMG-IV): sequencing the most valuable type-strain genomes for metagenomic binning, comparative biology and taxonomic classification.</title>
        <authorList>
            <person name="Goeker M."/>
        </authorList>
    </citation>
    <scope>NUCLEOTIDE SEQUENCE [LARGE SCALE GENOMIC DNA]</scope>
    <source>
        <strain evidence="5 6">DSM 16980</strain>
    </source>
</reference>
<comment type="caution">
    <text evidence="5">The sequence shown here is derived from an EMBL/GenBank/DDBJ whole genome shotgun (WGS) entry which is preliminary data.</text>
</comment>
<dbReference type="SUPFAM" id="SSF51215">
    <property type="entry name" value="Regulatory protein AraC"/>
    <property type="match status" value="1"/>
</dbReference>
<keyword evidence="3" id="KW-0804">Transcription</keyword>
<organism evidence="5 6">
    <name type="scientific">Pectinatus haikarae</name>
    <dbReference type="NCBI Taxonomy" id="349096"/>
    <lineage>
        <taxon>Bacteria</taxon>
        <taxon>Bacillati</taxon>
        <taxon>Bacillota</taxon>
        <taxon>Negativicutes</taxon>
        <taxon>Selenomonadales</taxon>
        <taxon>Selenomonadaceae</taxon>
        <taxon>Pectinatus</taxon>
    </lineage>
</organism>
<dbReference type="InterPro" id="IPR003313">
    <property type="entry name" value="AraC-bd"/>
</dbReference>
<dbReference type="PROSITE" id="PS01124">
    <property type="entry name" value="HTH_ARAC_FAMILY_2"/>
    <property type="match status" value="1"/>
</dbReference>
<proteinExistence type="predicted"/>
<dbReference type="PANTHER" id="PTHR43280">
    <property type="entry name" value="ARAC-FAMILY TRANSCRIPTIONAL REGULATOR"/>
    <property type="match status" value="1"/>
</dbReference>
<protein>
    <submittedName>
        <fullName evidence="5">AraC-like DNA-binding protein</fullName>
    </submittedName>
</protein>
<evidence type="ECO:0000259" key="4">
    <source>
        <dbReference type="PROSITE" id="PS01124"/>
    </source>
</evidence>
<dbReference type="InterPro" id="IPR018062">
    <property type="entry name" value="HTH_AraC-typ_CS"/>
</dbReference>
<dbReference type="Gene3D" id="1.10.10.60">
    <property type="entry name" value="Homeodomain-like"/>
    <property type="match status" value="2"/>
</dbReference>
<accession>A0ABT9YA98</accession>
<evidence type="ECO:0000256" key="1">
    <source>
        <dbReference type="ARBA" id="ARBA00023015"/>
    </source>
</evidence>
<feature type="domain" description="HTH araC/xylS-type" evidence="4">
    <location>
        <begin position="181"/>
        <end position="279"/>
    </location>
</feature>
<name>A0ABT9YA98_9FIRM</name>
<dbReference type="PANTHER" id="PTHR43280:SF2">
    <property type="entry name" value="HTH-TYPE TRANSCRIPTIONAL REGULATOR EXSA"/>
    <property type="match status" value="1"/>
</dbReference>
<dbReference type="InterPro" id="IPR018060">
    <property type="entry name" value="HTH_AraC"/>
</dbReference>
<keyword evidence="6" id="KW-1185">Reference proteome</keyword>
<keyword evidence="2" id="KW-0238">DNA-binding</keyword>
<evidence type="ECO:0000313" key="6">
    <source>
        <dbReference type="Proteomes" id="UP001239167"/>
    </source>
</evidence>
<evidence type="ECO:0000256" key="3">
    <source>
        <dbReference type="ARBA" id="ARBA00023163"/>
    </source>
</evidence>
<dbReference type="SMART" id="SM00342">
    <property type="entry name" value="HTH_ARAC"/>
    <property type="match status" value="1"/>
</dbReference>
<dbReference type="Pfam" id="PF02311">
    <property type="entry name" value="AraC_binding"/>
    <property type="match status" value="1"/>
</dbReference>
<dbReference type="PROSITE" id="PS00041">
    <property type="entry name" value="HTH_ARAC_FAMILY_1"/>
    <property type="match status" value="1"/>
</dbReference>
<evidence type="ECO:0000313" key="5">
    <source>
        <dbReference type="EMBL" id="MDQ0204769.1"/>
    </source>
</evidence>
<dbReference type="SUPFAM" id="SSF46689">
    <property type="entry name" value="Homeodomain-like"/>
    <property type="match status" value="2"/>
</dbReference>
<dbReference type="Pfam" id="PF12833">
    <property type="entry name" value="HTH_18"/>
    <property type="match status" value="1"/>
</dbReference>